<dbReference type="SMART" id="SM00849">
    <property type="entry name" value="Lactamase_B"/>
    <property type="match status" value="1"/>
</dbReference>
<proteinExistence type="predicted"/>
<evidence type="ECO:0000313" key="2">
    <source>
        <dbReference type="EMBL" id="PZR08082.1"/>
    </source>
</evidence>
<reference evidence="2 3" key="1">
    <citation type="submission" date="2017-08" db="EMBL/GenBank/DDBJ databases">
        <title>Infants hospitalized years apart are colonized by the same room-sourced microbial strains.</title>
        <authorList>
            <person name="Brooks B."/>
            <person name="Olm M.R."/>
            <person name="Firek B.A."/>
            <person name="Baker R."/>
            <person name="Thomas B.C."/>
            <person name="Morowitz M.J."/>
            <person name="Banfield J.F."/>
        </authorList>
    </citation>
    <scope>NUCLEOTIDE SEQUENCE [LARGE SCALE GENOMIC DNA]</scope>
    <source>
        <strain evidence="2">S2_003_000_R2_14</strain>
    </source>
</reference>
<dbReference type="AlphaFoldDB" id="A0A2W5SZ45"/>
<evidence type="ECO:0000313" key="3">
    <source>
        <dbReference type="Proteomes" id="UP000249061"/>
    </source>
</evidence>
<dbReference type="Proteomes" id="UP000249061">
    <property type="component" value="Unassembled WGS sequence"/>
</dbReference>
<gene>
    <name evidence="2" type="ORF">DI536_25965</name>
</gene>
<dbReference type="InterPro" id="IPR036866">
    <property type="entry name" value="RibonucZ/Hydroxyglut_hydro"/>
</dbReference>
<evidence type="ECO:0000259" key="1">
    <source>
        <dbReference type="SMART" id="SM00849"/>
    </source>
</evidence>
<dbReference type="CDD" id="cd07715">
    <property type="entry name" value="TaR3-like_MBL-fold"/>
    <property type="match status" value="1"/>
</dbReference>
<sequence length="293" mass="32146">MSDIFVRFWGVRGSIPTPGPRTRRYGGNTSCVEVRVDDTLLIFDAGTGLRELGVHLMRGAPKSLTVHLFLSHPHWDHIQGFPFFGPAYAKNTTLYVYGPKGDDKNYQLLSGQMSNAYFPVRFSDLGAKILSRSFAGASVTIDDVKVTSFGQKHPGGSMGFRVEHDGRSVVFATDSELDQLLVDPDIVTRDASALRELPDELVQAVQNADLLVADAQYTDAEYAQKVGWGHPRATTVVDLAAQAGVRRLALTHHDPMHGDRDVDMIVLECVERAEGHGVELEVFAAREGVTLKV</sequence>
<organism evidence="2 3">
    <name type="scientific">Archangium gephyra</name>
    <dbReference type="NCBI Taxonomy" id="48"/>
    <lineage>
        <taxon>Bacteria</taxon>
        <taxon>Pseudomonadati</taxon>
        <taxon>Myxococcota</taxon>
        <taxon>Myxococcia</taxon>
        <taxon>Myxococcales</taxon>
        <taxon>Cystobacterineae</taxon>
        <taxon>Archangiaceae</taxon>
        <taxon>Archangium</taxon>
    </lineage>
</organism>
<protein>
    <recommendedName>
        <fullName evidence="1">Metallo-beta-lactamase domain-containing protein</fullName>
    </recommendedName>
</protein>
<feature type="domain" description="Metallo-beta-lactamase" evidence="1">
    <location>
        <begin position="28"/>
        <end position="230"/>
    </location>
</feature>
<dbReference type="PANTHER" id="PTHR42663:SF4">
    <property type="entry name" value="SLL1036 PROTEIN"/>
    <property type="match status" value="1"/>
</dbReference>
<dbReference type="InterPro" id="IPR001279">
    <property type="entry name" value="Metallo-B-lactamas"/>
</dbReference>
<dbReference type="Gene3D" id="3.60.15.10">
    <property type="entry name" value="Ribonuclease Z/Hydroxyacylglutathione hydrolase-like"/>
    <property type="match status" value="1"/>
</dbReference>
<name>A0A2W5SZ45_9BACT</name>
<dbReference type="EMBL" id="QFQP01000027">
    <property type="protein sequence ID" value="PZR08082.1"/>
    <property type="molecule type" value="Genomic_DNA"/>
</dbReference>
<accession>A0A2W5SZ45</accession>
<dbReference type="PANTHER" id="PTHR42663">
    <property type="entry name" value="HYDROLASE C777.06C-RELATED-RELATED"/>
    <property type="match status" value="1"/>
</dbReference>
<comment type="caution">
    <text evidence="2">The sequence shown here is derived from an EMBL/GenBank/DDBJ whole genome shotgun (WGS) entry which is preliminary data.</text>
</comment>
<dbReference type="SUPFAM" id="SSF56281">
    <property type="entry name" value="Metallo-hydrolase/oxidoreductase"/>
    <property type="match status" value="1"/>
</dbReference>
<dbReference type="Pfam" id="PF12706">
    <property type="entry name" value="Lactamase_B_2"/>
    <property type="match status" value="1"/>
</dbReference>